<evidence type="ECO:0000313" key="2">
    <source>
        <dbReference type="Proteomes" id="UP000886653"/>
    </source>
</evidence>
<accession>A0A9P6T9J0</accession>
<feature type="non-terminal residue" evidence="1">
    <location>
        <position position="101"/>
    </location>
</feature>
<sequence length="101" mass="11838">IKEINRKIENINKYNQEVEHLEFNGLNLTRWRSRATKAVYIMTGISRCWDLDRLAKDSLLDLAVNRCATCMIWSTIHTELRDLINDCDYAHAAMLILEGHF</sequence>
<protein>
    <submittedName>
        <fullName evidence="1">Uncharacterized protein</fullName>
    </submittedName>
</protein>
<keyword evidence="2" id="KW-1185">Reference proteome</keyword>
<proteinExistence type="predicted"/>
<gene>
    <name evidence="1" type="ORF">CROQUDRAFT_11231</name>
</gene>
<dbReference type="EMBL" id="MU167301">
    <property type="protein sequence ID" value="KAG0144171.1"/>
    <property type="molecule type" value="Genomic_DNA"/>
</dbReference>
<dbReference type="Proteomes" id="UP000886653">
    <property type="component" value="Unassembled WGS sequence"/>
</dbReference>
<feature type="non-terminal residue" evidence="1">
    <location>
        <position position="1"/>
    </location>
</feature>
<comment type="caution">
    <text evidence="1">The sequence shown here is derived from an EMBL/GenBank/DDBJ whole genome shotgun (WGS) entry which is preliminary data.</text>
</comment>
<reference evidence="1" key="1">
    <citation type="submission" date="2013-11" db="EMBL/GenBank/DDBJ databases">
        <title>Genome sequence of the fusiform rust pathogen reveals effectors for host alternation and coevolution with pine.</title>
        <authorList>
            <consortium name="DOE Joint Genome Institute"/>
            <person name="Smith K."/>
            <person name="Pendleton A."/>
            <person name="Kubisiak T."/>
            <person name="Anderson C."/>
            <person name="Salamov A."/>
            <person name="Aerts A."/>
            <person name="Riley R."/>
            <person name="Clum A."/>
            <person name="Lindquist E."/>
            <person name="Ence D."/>
            <person name="Campbell M."/>
            <person name="Kronenberg Z."/>
            <person name="Feau N."/>
            <person name="Dhillon B."/>
            <person name="Hamelin R."/>
            <person name="Burleigh J."/>
            <person name="Smith J."/>
            <person name="Yandell M."/>
            <person name="Nelson C."/>
            <person name="Grigoriev I."/>
            <person name="Davis J."/>
        </authorList>
    </citation>
    <scope>NUCLEOTIDE SEQUENCE</scope>
    <source>
        <strain evidence="1">G11</strain>
    </source>
</reference>
<organism evidence="1 2">
    <name type="scientific">Cronartium quercuum f. sp. fusiforme G11</name>
    <dbReference type="NCBI Taxonomy" id="708437"/>
    <lineage>
        <taxon>Eukaryota</taxon>
        <taxon>Fungi</taxon>
        <taxon>Dikarya</taxon>
        <taxon>Basidiomycota</taxon>
        <taxon>Pucciniomycotina</taxon>
        <taxon>Pucciniomycetes</taxon>
        <taxon>Pucciniales</taxon>
        <taxon>Coleosporiaceae</taxon>
        <taxon>Cronartium</taxon>
    </lineage>
</organism>
<dbReference type="AlphaFoldDB" id="A0A9P6T9J0"/>
<name>A0A9P6T9J0_9BASI</name>
<evidence type="ECO:0000313" key="1">
    <source>
        <dbReference type="EMBL" id="KAG0144171.1"/>
    </source>
</evidence>